<accession>A0A6C0CI99</accession>
<evidence type="ECO:0000313" key="2">
    <source>
        <dbReference type="EMBL" id="QHT03399.1"/>
    </source>
</evidence>
<organism evidence="2">
    <name type="scientific">viral metagenome</name>
    <dbReference type="NCBI Taxonomy" id="1070528"/>
    <lineage>
        <taxon>unclassified sequences</taxon>
        <taxon>metagenomes</taxon>
        <taxon>organismal metagenomes</taxon>
    </lineage>
</organism>
<reference evidence="2" key="1">
    <citation type="journal article" date="2020" name="Nature">
        <title>Giant virus diversity and host interactions through global metagenomics.</title>
        <authorList>
            <person name="Schulz F."/>
            <person name="Roux S."/>
            <person name="Paez-Espino D."/>
            <person name="Jungbluth S."/>
            <person name="Walsh D.A."/>
            <person name="Denef V.J."/>
            <person name="McMahon K.D."/>
            <person name="Konstantinidis K.T."/>
            <person name="Eloe-Fadrosh E.A."/>
            <person name="Kyrpides N.C."/>
            <person name="Woyke T."/>
        </authorList>
    </citation>
    <scope>NUCLEOTIDE SEQUENCE</scope>
    <source>
        <strain evidence="2">GVMAG-M-3300021079-18</strain>
    </source>
</reference>
<dbReference type="SUPFAM" id="SSF49265">
    <property type="entry name" value="Fibronectin type III"/>
    <property type="match status" value="1"/>
</dbReference>
<keyword evidence="1" id="KW-0472">Membrane</keyword>
<evidence type="ECO:0008006" key="3">
    <source>
        <dbReference type="Google" id="ProtNLM"/>
    </source>
</evidence>
<dbReference type="InterPro" id="IPR036116">
    <property type="entry name" value="FN3_sf"/>
</dbReference>
<dbReference type="Gene3D" id="2.60.40.10">
    <property type="entry name" value="Immunoglobulins"/>
    <property type="match status" value="1"/>
</dbReference>
<dbReference type="EMBL" id="MN739411">
    <property type="protein sequence ID" value="QHT03399.1"/>
    <property type="molecule type" value="Genomic_DNA"/>
</dbReference>
<feature type="transmembrane region" description="Helical" evidence="1">
    <location>
        <begin position="6"/>
        <end position="23"/>
    </location>
</feature>
<evidence type="ECO:0000256" key="1">
    <source>
        <dbReference type="SAM" id="Phobius"/>
    </source>
</evidence>
<keyword evidence="1" id="KW-1133">Transmembrane helix</keyword>
<dbReference type="AlphaFoldDB" id="A0A6C0CI99"/>
<sequence length="233" mass="25978">MKTKYLIILVVIVAIIIIVLWISSRKDSKSLTSTLMFPKGVKAQSFNGTINIEWENVEGADSYIMYYSNVANFEKQNARSIEGIKKSQLEIISAQSLIKFSINKVPPGVYYYRVSSTKEGKESVWSEESSIVVENCQPSPPPTDLTSEVRENGEIKIKWSQDSTADGYALYVKSGEAPKGDSSDNLRIVIDDPFMNEHILSDLDKNFVWFVAVASIGSHCGEGLLSLPLRIEL</sequence>
<dbReference type="InterPro" id="IPR013783">
    <property type="entry name" value="Ig-like_fold"/>
</dbReference>
<keyword evidence="1" id="KW-0812">Transmembrane</keyword>
<protein>
    <recommendedName>
        <fullName evidence="3">Fibronectin type-III domain-containing protein</fullName>
    </recommendedName>
</protein>
<proteinExistence type="predicted"/>
<name>A0A6C0CI99_9ZZZZ</name>